<gene>
    <name evidence="2" type="ORF">GCM10009710_23380</name>
</gene>
<feature type="transmembrane region" description="Helical" evidence="1">
    <location>
        <begin position="45"/>
        <end position="70"/>
    </location>
</feature>
<evidence type="ECO:0000313" key="2">
    <source>
        <dbReference type="EMBL" id="GAA1742563.1"/>
    </source>
</evidence>
<name>A0ABN2JXI3_9ACTN</name>
<proteinExistence type="predicted"/>
<reference evidence="2 3" key="1">
    <citation type="journal article" date="2019" name="Int. J. Syst. Evol. Microbiol.">
        <title>The Global Catalogue of Microorganisms (GCM) 10K type strain sequencing project: providing services to taxonomists for standard genome sequencing and annotation.</title>
        <authorList>
            <consortium name="The Broad Institute Genomics Platform"/>
            <consortium name="The Broad Institute Genome Sequencing Center for Infectious Disease"/>
            <person name="Wu L."/>
            <person name="Ma J."/>
        </authorList>
    </citation>
    <scope>NUCLEOTIDE SEQUENCE [LARGE SCALE GENOMIC DNA]</scope>
    <source>
        <strain evidence="2 3">JCM 13518</strain>
    </source>
</reference>
<protein>
    <submittedName>
        <fullName evidence="2">Uncharacterized protein</fullName>
    </submittedName>
</protein>
<comment type="caution">
    <text evidence="2">The sequence shown here is derived from an EMBL/GenBank/DDBJ whole genome shotgun (WGS) entry which is preliminary data.</text>
</comment>
<feature type="transmembrane region" description="Helical" evidence="1">
    <location>
        <begin position="117"/>
        <end position="141"/>
    </location>
</feature>
<dbReference type="RefSeq" id="WP_344201680.1">
    <property type="nucleotide sequence ID" value="NZ_BAAAME010000004.1"/>
</dbReference>
<keyword evidence="1" id="KW-0812">Transmembrane</keyword>
<keyword evidence="1" id="KW-0472">Membrane</keyword>
<dbReference type="EMBL" id="BAAAME010000004">
    <property type="protein sequence ID" value="GAA1742563.1"/>
    <property type="molecule type" value="Genomic_DNA"/>
</dbReference>
<keyword evidence="1" id="KW-1133">Transmembrane helix</keyword>
<evidence type="ECO:0000313" key="3">
    <source>
        <dbReference type="Proteomes" id="UP001501057"/>
    </source>
</evidence>
<dbReference type="Proteomes" id="UP001501057">
    <property type="component" value="Unassembled WGS sequence"/>
</dbReference>
<feature type="transmembrane region" description="Helical" evidence="1">
    <location>
        <begin position="12"/>
        <end position="33"/>
    </location>
</feature>
<keyword evidence="3" id="KW-1185">Reference proteome</keyword>
<accession>A0ABN2JXI3</accession>
<evidence type="ECO:0000256" key="1">
    <source>
        <dbReference type="SAM" id="Phobius"/>
    </source>
</evidence>
<feature type="transmembrane region" description="Helical" evidence="1">
    <location>
        <begin position="82"/>
        <end position="102"/>
    </location>
</feature>
<organism evidence="2 3">
    <name type="scientific">Aeromicrobium alkaliterrae</name>
    <dbReference type="NCBI Taxonomy" id="302168"/>
    <lineage>
        <taxon>Bacteria</taxon>
        <taxon>Bacillati</taxon>
        <taxon>Actinomycetota</taxon>
        <taxon>Actinomycetes</taxon>
        <taxon>Propionibacteriales</taxon>
        <taxon>Nocardioidaceae</taxon>
        <taxon>Aeromicrobium</taxon>
    </lineage>
</organism>
<sequence length="156" mass="16245">MSDRPSLSDRATGWAFLVCGALLPIAVAGRWATTGEPLWAESSELLVNLAAPTLMLVMTALFLTFGAVLLEWTSSARALSATLVLTLVFIALLGAMCLVAPSEMVGQGRGAPRTETAAVVTGIVLLTAVGAICALTAAVALRRRSRDRQGPADHEV</sequence>